<dbReference type="eggNOG" id="KOG1674">
    <property type="taxonomic scope" value="Eukaryota"/>
</dbReference>
<accession>F0ZTI9</accession>
<organism evidence="3 4">
    <name type="scientific">Dictyostelium purpureum</name>
    <name type="common">Slime mold</name>
    <dbReference type="NCBI Taxonomy" id="5786"/>
    <lineage>
        <taxon>Eukaryota</taxon>
        <taxon>Amoebozoa</taxon>
        <taxon>Evosea</taxon>
        <taxon>Eumycetozoa</taxon>
        <taxon>Dictyostelia</taxon>
        <taxon>Dictyosteliales</taxon>
        <taxon>Dictyosteliaceae</taxon>
        <taxon>Dictyostelium</taxon>
    </lineage>
</organism>
<feature type="transmembrane region" description="Helical" evidence="2">
    <location>
        <begin position="14"/>
        <end position="32"/>
    </location>
</feature>
<dbReference type="GeneID" id="10508356"/>
<evidence type="ECO:0000256" key="2">
    <source>
        <dbReference type="SAM" id="Phobius"/>
    </source>
</evidence>
<reference evidence="4" key="1">
    <citation type="journal article" date="2011" name="Genome Biol.">
        <title>Comparative genomics of the social amoebae Dictyostelium discoideum and Dictyostelium purpureum.</title>
        <authorList>
            <consortium name="US DOE Joint Genome Institute (JGI-PGF)"/>
            <person name="Sucgang R."/>
            <person name="Kuo A."/>
            <person name="Tian X."/>
            <person name="Salerno W."/>
            <person name="Parikh A."/>
            <person name="Feasley C.L."/>
            <person name="Dalin E."/>
            <person name="Tu H."/>
            <person name="Huang E."/>
            <person name="Barry K."/>
            <person name="Lindquist E."/>
            <person name="Shapiro H."/>
            <person name="Bruce D."/>
            <person name="Schmutz J."/>
            <person name="Salamov A."/>
            <person name="Fey P."/>
            <person name="Gaudet P."/>
            <person name="Anjard C."/>
            <person name="Babu M.M."/>
            <person name="Basu S."/>
            <person name="Bushmanova Y."/>
            <person name="van der Wel H."/>
            <person name="Katoh-Kurasawa M."/>
            <person name="Dinh C."/>
            <person name="Coutinho P.M."/>
            <person name="Saito T."/>
            <person name="Elias M."/>
            <person name="Schaap P."/>
            <person name="Kay R.R."/>
            <person name="Henrissat B."/>
            <person name="Eichinger L."/>
            <person name="Rivero F."/>
            <person name="Putnam N.H."/>
            <person name="West C.M."/>
            <person name="Loomis W.F."/>
            <person name="Chisholm R.L."/>
            <person name="Shaulsky G."/>
            <person name="Strassmann J.E."/>
            <person name="Queller D.C."/>
            <person name="Kuspa A."/>
            <person name="Grigoriev I.V."/>
        </authorList>
    </citation>
    <scope>NUCLEOTIDE SEQUENCE [LARGE SCALE GENOMIC DNA]</scope>
    <source>
        <strain evidence="4">QSDP1</strain>
    </source>
</reference>
<dbReference type="CDD" id="cd20558">
    <property type="entry name" value="CYCLIN_ScPCL7-like"/>
    <property type="match status" value="1"/>
</dbReference>
<evidence type="ECO:0000313" key="4">
    <source>
        <dbReference type="Proteomes" id="UP000001064"/>
    </source>
</evidence>
<keyword evidence="2" id="KW-0812">Transmembrane</keyword>
<dbReference type="InterPro" id="IPR012389">
    <property type="entry name" value="Cyclin_P/U"/>
</dbReference>
<dbReference type="GO" id="GO:0019901">
    <property type="term" value="F:protein kinase binding"/>
    <property type="evidence" value="ECO:0007669"/>
    <property type="project" value="InterPro"/>
</dbReference>
<dbReference type="PIRSF" id="PIRSF027110">
    <property type="entry name" value="PREG"/>
    <property type="match status" value="1"/>
</dbReference>
<dbReference type="PANTHER" id="PTHR15615:SF69">
    <property type="entry name" value="CYCLIN-LIKE DOMAIN-CONTAINING PROTEIN"/>
    <property type="match status" value="1"/>
</dbReference>
<dbReference type="InterPro" id="IPR036915">
    <property type="entry name" value="Cyclin-like_sf"/>
</dbReference>
<dbReference type="KEGG" id="dpp:DICPUDRAFT_37885"/>
<sequence length="116" mass="13760">MKPSISISDYVKRLVQYLGCSKSCFIIALIYLDRIVKEKQVHINSYNIHRLYFSSILVSIKFYDDYFYPLEIYSRVGGVSIQETNKMERGLLELLNFNVNISLGEYNEYLYYLDKK</sequence>
<keyword evidence="2" id="KW-1133">Transmembrane helix</keyword>
<evidence type="ECO:0008006" key="5">
    <source>
        <dbReference type="Google" id="ProtNLM"/>
    </source>
</evidence>
<dbReference type="AlphaFoldDB" id="F0ZTI9"/>
<dbReference type="VEuPathDB" id="AmoebaDB:DICPUDRAFT_37885"/>
<dbReference type="OMA" id="SCKSELM"/>
<dbReference type="EMBL" id="GL871177">
    <property type="protein sequence ID" value="EGC32734.1"/>
    <property type="molecule type" value="Genomic_DNA"/>
</dbReference>
<feature type="non-terminal residue" evidence="3">
    <location>
        <position position="116"/>
    </location>
</feature>
<proteinExistence type="predicted"/>
<evidence type="ECO:0000313" key="3">
    <source>
        <dbReference type="EMBL" id="EGC32734.1"/>
    </source>
</evidence>
<keyword evidence="2" id="KW-0472">Membrane</keyword>
<protein>
    <recommendedName>
        <fullName evidence="5">Cyclin</fullName>
    </recommendedName>
</protein>
<dbReference type="OrthoDB" id="337735at2759"/>
<dbReference type="InterPro" id="IPR013922">
    <property type="entry name" value="Cyclin_PHO80-like"/>
</dbReference>
<keyword evidence="4" id="KW-1185">Reference proteome</keyword>
<dbReference type="RefSeq" id="XP_003290732.1">
    <property type="nucleotide sequence ID" value="XM_003290684.1"/>
</dbReference>
<evidence type="ECO:0000256" key="1">
    <source>
        <dbReference type="ARBA" id="ARBA00023127"/>
    </source>
</evidence>
<dbReference type="Proteomes" id="UP000001064">
    <property type="component" value="Unassembled WGS sequence"/>
</dbReference>
<dbReference type="STRING" id="5786.F0ZTI9"/>
<keyword evidence="1" id="KW-0195">Cyclin</keyword>
<dbReference type="SUPFAM" id="SSF47954">
    <property type="entry name" value="Cyclin-like"/>
    <property type="match status" value="1"/>
</dbReference>
<dbReference type="InParanoid" id="F0ZTI9"/>
<name>F0ZTI9_DICPU</name>
<dbReference type="Pfam" id="PF08613">
    <property type="entry name" value="Cyclin"/>
    <property type="match status" value="1"/>
</dbReference>
<dbReference type="Gene3D" id="1.10.472.10">
    <property type="entry name" value="Cyclin-like"/>
    <property type="match status" value="1"/>
</dbReference>
<gene>
    <name evidence="3" type="ORF">DICPUDRAFT_37885</name>
</gene>
<dbReference type="PANTHER" id="PTHR15615">
    <property type="match status" value="1"/>
</dbReference>